<reference evidence="1" key="1">
    <citation type="submission" date="2023-03" db="EMBL/GenBank/DDBJ databases">
        <authorList>
            <person name="Steffen K."/>
            <person name="Cardenas P."/>
        </authorList>
    </citation>
    <scope>NUCLEOTIDE SEQUENCE</scope>
</reference>
<comment type="caution">
    <text evidence="1">The sequence shown here is derived from an EMBL/GenBank/DDBJ whole genome shotgun (WGS) entry which is preliminary data.</text>
</comment>
<dbReference type="Proteomes" id="UP001174909">
    <property type="component" value="Unassembled WGS sequence"/>
</dbReference>
<evidence type="ECO:0000313" key="1">
    <source>
        <dbReference type="EMBL" id="CAI8005643.1"/>
    </source>
</evidence>
<evidence type="ECO:0000313" key="2">
    <source>
        <dbReference type="Proteomes" id="UP001174909"/>
    </source>
</evidence>
<sequence length="62" mass="7046">MKKSILALCCNFWCRQDLYIAAFEENKRKATVSASTTDTNFVLCGNLSSLITLLEQISRKEK</sequence>
<dbReference type="EMBL" id="CASHTH010000625">
    <property type="protein sequence ID" value="CAI8005643.1"/>
    <property type="molecule type" value="Genomic_DNA"/>
</dbReference>
<gene>
    <name evidence="1" type="ORF">GBAR_LOCUS4334</name>
</gene>
<protein>
    <submittedName>
        <fullName evidence="1">Uncharacterized protein</fullName>
    </submittedName>
</protein>
<proteinExistence type="predicted"/>
<name>A0AA35R7I6_GEOBA</name>
<accession>A0AA35R7I6</accession>
<organism evidence="1 2">
    <name type="scientific">Geodia barretti</name>
    <name type="common">Barrett's horny sponge</name>
    <dbReference type="NCBI Taxonomy" id="519541"/>
    <lineage>
        <taxon>Eukaryota</taxon>
        <taxon>Metazoa</taxon>
        <taxon>Porifera</taxon>
        <taxon>Demospongiae</taxon>
        <taxon>Heteroscleromorpha</taxon>
        <taxon>Tetractinellida</taxon>
        <taxon>Astrophorina</taxon>
        <taxon>Geodiidae</taxon>
        <taxon>Geodia</taxon>
    </lineage>
</organism>
<dbReference type="AlphaFoldDB" id="A0AA35R7I6"/>
<keyword evidence="2" id="KW-1185">Reference proteome</keyword>